<gene>
    <name evidence="1" type="ORF">Tco_1019920</name>
</gene>
<evidence type="ECO:0000313" key="1">
    <source>
        <dbReference type="EMBL" id="GJT68440.1"/>
    </source>
</evidence>
<accession>A0ABQ5FYT9</accession>
<dbReference type="EMBL" id="BQNB010017899">
    <property type="protein sequence ID" value="GJT68440.1"/>
    <property type="molecule type" value="Genomic_DNA"/>
</dbReference>
<reference evidence="1" key="2">
    <citation type="submission" date="2022-01" db="EMBL/GenBank/DDBJ databases">
        <authorList>
            <person name="Yamashiro T."/>
            <person name="Shiraishi A."/>
            <person name="Satake H."/>
            <person name="Nakayama K."/>
        </authorList>
    </citation>
    <scope>NUCLEOTIDE SEQUENCE</scope>
</reference>
<reference evidence="1" key="1">
    <citation type="journal article" date="2022" name="Int. J. Mol. Sci.">
        <title>Draft Genome of Tanacetum Coccineum: Genomic Comparison of Closely Related Tanacetum-Family Plants.</title>
        <authorList>
            <person name="Yamashiro T."/>
            <person name="Shiraishi A."/>
            <person name="Nakayama K."/>
            <person name="Satake H."/>
        </authorList>
    </citation>
    <scope>NUCLEOTIDE SEQUENCE</scope>
</reference>
<keyword evidence="1" id="KW-0548">Nucleotidyltransferase</keyword>
<proteinExistence type="predicted"/>
<keyword evidence="2" id="KW-1185">Reference proteome</keyword>
<organism evidence="1 2">
    <name type="scientific">Tanacetum coccineum</name>
    <dbReference type="NCBI Taxonomy" id="301880"/>
    <lineage>
        <taxon>Eukaryota</taxon>
        <taxon>Viridiplantae</taxon>
        <taxon>Streptophyta</taxon>
        <taxon>Embryophyta</taxon>
        <taxon>Tracheophyta</taxon>
        <taxon>Spermatophyta</taxon>
        <taxon>Magnoliopsida</taxon>
        <taxon>eudicotyledons</taxon>
        <taxon>Gunneridae</taxon>
        <taxon>Pentapetalae</taxon>
        <taxon>asterids</taxon>
        <taxon>campanulids</taxon>
        <taxon>Asterales</taxon>
        <taxon>Asteraceae</taxon>
        <taxon>Asteroideae</taxon>
        <taxon>Anthemideae</taxon>
        <taxon>Anthemidinae</taxon>
        <taxon>Tanacetum</taxon>
    </lineage>
</organism>
<sequence>MLLVEEGFVDIIIRYMGGFWVLFQFLSKATKDNFMSHVGVSSWFSKLQQATNTFRIDERVTWIDIEGVPLCVWSHNTFARISSKWGSLLHDEDKDAPYFHRKRLCIKTTLEDNIFETFKIIVKIDSAVEEIPETLFKQGEHGEIKSSAIKENHKDSLEDVQSDDPFNIYEFLNKNHPNSKEVHQSEESKHLDHWYSKNCRTYQVDVILRNHDEDIDEEIL</sequence>
<keyword evidence="1" id="KW-0808">Transferase</keyword>
<protein>
    <submittedName>
        <fullName evidence="1">RNA-directed DNA polymerase, eukaryota</fullName>
    </submittedName>
</protein>
<evidence type="ECO:0000313" key="2">
    <source>
        <dbReference type="Proteomes" id="UP001151760"/>
    </source>
</evidence>
<name>A0ABQ5FYT9_9ASTR</name>
<dbReference type="GO" id="GO:0003964">
    <property type="term" value="F:RNA-directed DNA polymerase activity"/>
    <property type="evidence" value="ECO:0007669"/>
    <property type="project" value="UniProtKB-KW"/>
</dbReference>
<keyword evidence="1" id="KW-0695">RNA-directed DNA polymerase</keyword>
<comment type="caution">
    <text evidence="1">The sequence shown here is derived from an EMBL/GenBank/DDBJ whole genome shotgun (WGS) entry which is preliminary data.</text>
</comment>
<dbReference type="Proteomes" id="UP001151760">
    <property type="component" value="Unassembled WGS sequence"/>
</dbReference>